<feature type="domain" description="RNA polymerase sigma factor 70 region 4 type 2" evidence="7">
    <location>
        <begin position="96"/>
        <end position="145"/>
    </location>
</feature>
<dbReference type="AlphaFoldDB" id="A0A4Q1B5P6"/>
<keyword evidence="9" id="KW-1185">Reference proteome</keyword>
<dbReference type="Proteomes" id="UP000289718">
    <property type="component" value="Unassembled WGS sequence"/>
</dbReference>
<keyword evidence="3" id="KW-0731">Sigma factor</keyword>
<dbReference type="SUPFAM" id="SSF88659">
    <property type="entry name" value="Sigma3 and sigma4 domains of RNA polymerase sigma factors"/>
    <property type="match status" value="1"/>
</dbReference>
<dbReference type="Pfam" id="PF08281">
    <property type="entry name" value="Sigma70_r4_2"/>
    <property type="match status" value="1"/>
</dbReference>
<dbReference type="InterPro" id="IPR013324">
    <property type="entry name" value="RNA_pol_sigma_r3/r4-like"/>
</dbReference>
<dbReference type="InterPro" id="IPR014284">
    <property type="entry name" value="RNA_pol_sigma-70_dom"/>
</dbReference>
<dbReference type="Gene3D" id="1.10.10.10">
    <property type="entry name" value="Winged helix-like DNA-binding domain superfamily/Winged helix DNA-binding domain"/>
    <property type="match status" value="1"/>
</dbReference>
<proteinExistence type="inferred from homology"/>
<dbReference type="InterPro" id="IPR036388">
    <property type="entry name" value="WH-like_DNA-bd_sf"/>
</dbReference>
<dbReference type="GO" id="GO:0003677">
    <property type="term" value="F:DNA binding"/>
    <property type="evidence" value="ECO:0007669"/>
    <property type="project" value="UniProtKB-KW"/>
</dbReference>
<dbReference type="CDD" id="cd06171">
    <property type="entry name" value="Sigma70_r4"/>
    <property type="match status" value="1"/>
</dbReference>
<evidence type="ECO:0000256" key="1">
    <source>
        <dbReference type="ARBA" id="ARBA00010641"/>
    </source>
</evidence>
<dbReference type="InterPro" id="IPR013249">
    <property type="entry name" value="RNA_pol_sigma70_r4_t2"/>
</dbReference>
<dbReference type="Pfam" id="PF04542">
    <property type="entry name" value="Sigma70_r2"/>
    <property type="match status" value="1"/>
</dbReference>
<dbReference type="PANTHER" id="PTHR43133:SF8">
    <property type="entry name" value="RNA POLYMERASE SIGMA FACTOR HI_1459-RELATED"/>
    <property type="match status" value="1"/>
</dbReference>
<organism evidence="8 9">
    <name type="scientific">Halarcobacter mediterraneus</name>
    <dbReference type="NCBI Taxonomy" id="2023153"/>
    <lineage>
        <taxon>Bacteria</taxon>
        <taxon>Pseudomonadati</taxon>
        <taxon>Campylobacterota</taxon>
        <taxon>Epsilonproteobacteria</taxon>
        <taxon>Campylobacterales</taxon>
        <taxon>Arcobacteraceae</taxon>
        <taxon>Halarcobacter</taxon>
    </lineage>
</organism>
<evidence type="ECO:0000256" key="4">
    <source>
        <dbReference type="ARBA" id="ARBA00023125"/>
    </source>
</evidence>
<dbReference type="Gene3D" id="1.10.1740.10">
    <property type="match status" value="1"/>
</dbReference>
<dbReference type="GO" id="GO:0006352">
    <property type="term" value="P:DNA-templated transcription initiation"/>
    <property type="evidence" value="ECO:0007669"/>
    <property type="project" value="InterPro"/>
</dbReference>
<evidence type="ECO:0000313" key="9">
    <source>
        <dbReference type="Proteomes" id="UP000289718"/>
    </source>
</evidence>
<dbReference type="EMBL" id="NXIE01000002">
    <property type="protein sequence ID" value="RXK13647.1"/>
    <property type="molecule type" value="Genomic_DNA"/>
</dbReference>
<reference evidence="8 9" key="1">
    <citation type="submission" date="2017-09" db="EMBL/GenBank/DDBJ databases">
        <title>Genomics of the genus Arcobacter.</title>
        <authorList>
            <person name="Perez-Cataluna A."/>
            <person name="Figueras M.J."/>
            <person name="Salas-Masso N."/>
        </authorList>
    </citation>
    <scope>NUCLEOTIDE SEQUENCE [LARGE SCALE GENOMIC DNA]</scope>
    <source>
        <strain evidence="8 9">F156-34</strain>
    </source>
</reference>
<feature type="domain" description="RNA polymerase sigma-70 region 2" evidence="6">
    <location>
        <begin position="2"/>
        <end position="66"/>
    </location>
</feature>
<evidence type="ECO:0000313" key="8">
    <source>
        <dbReference type="EMBL" id="RXK13647.1"/>
    </source>
</evidence>
<evidence type="ECO:0000256" key="3">
    <source>
        <dbReference type="ARBA" id="ARBA00023082"/>
    </source>
</evidence>
<dbReference type="SUPFAM" id="SSF88946">
    <property type="entry name" value="Sigma2 domain of RNA polymerase sigma factors"/>
    <property type="match status" value="1"/>
</dbReference>
<keyword evidence="5" id="KW-0804">Transcription</keyword>
<name>A0A4Q1B5P6_9BACT</name>
<evidence type="ECO:0000259" key="7">
    <source>
        <dbReference type="Pfam" id="PF08281"/>
    </source>
</evidence>
<sequence length="160" mass="19208">MKKYYKEIYIYIKKSVFDRDLAEDITQEAFARVIKKADSKNIENERALLYRIAKNIMVDLYREKNRIDKIAFNEEEFFQEENTIENQIIEAEQRSQLMEEIDKLPKKRRQAFTLHMIDGYSRQEVAEIMNISFNAVEQHIARASNQLKENLSKNEEESFE</sequence>
<dbReference type="PANTHER" id="PTHR43133">
    <property type="entry name" value="RNA POLYMERASE ECF-TYPE SIGMA FACTO"/>
    <property type="match status" value="1"/>
</dbReference>
<comment type="similarity">
    <text evidence="1">Belongs to the sigma-70 factor family. ECF subfamily.</text>
</comment>
<dbReference type="InterPro" id="IPR039425">
    <property type="entry name" value="RNA_pol_sigma-70-like"/>
</dbReference>
<comment type="caution">
    <text evidence="8">The sequence shown here is derived from an EMBL/GenBank/DDBJ whole genome shotgun (WGS) entry which is preliminary data.</text>
</comment>
<keyword evidence="2" id="KW-0805">Transcription regulation</keyword>
<dbReference type="InterPro" id="IPR013325">
    <property type="entry name" value="RNA_pol_sigma_r2"/>
</dbReference>
<evidence type="ECO:0000256" key="5">
    <source>
        <dbReference type="ARBA" id="ARBA00023163"/>
    </source>
</evidence>
<dbReference type="NCBIfam" id="TIGR02937">
    <property type="entry name" value="sigma70-ECF"/>
    <property type="match status" value="1"/>
</dbReference>
<keyword evidence="4" id="KW-0238">DNA-binding</keyword>
<evidence type="ECO:0000259" key="6">
    <source>
        <dbReference type="Pfam" id="PF04542"/>
    </source>
</evidence>
<protein>
    <submittedName>
        <fullName evidence="8">RNA polymerase subunit sigma</fullName>
    </submittedName>
</protein>
<evidence type="ECO:0000256" key="2">
    <source>
        <dbReference type="ARBA" id="ARBA00023015"/>
    </source>
</evidence>
<dbReference type="GO" id="GO:0016987">
    <property type="term" value="F:sigma factor activity"/>
    <property type="evidence" value="ECO:0007669"/>
    <property type="project" value="UniProtKB-KW"/>
</dbReference>
<dbReference type="InterPro" id="IPR007627">
    <property type="entry name" value="RNA_pol_sigma70_r2"/>
</dbReference>
<dbReference type="OrthoDB" id="5365776at2"/>
<accession>A0A4Q1B5P6</accession>
<gene>
    <name evidence="8" type="ORF">CP965_06360</name>
</gene>